<protein>
    <submittedName>
        <fullName evidence="5">NUDIX hydrolase</fullName>
    </submittedName>
</protein>
<dbReference type="PANTHER" id="PTHR11839:SF18">
    <property type="entry name" value="NUDIX HYDROLASE DOMAIN-CONTAINING PROTEIN"/>
    <property type="match status" value="1"/>
</dbReference>
<dbReference type="GO" id="GO:0016462">
    <property type="term" value="F:pyrophosphatase activity"/>
    <property type="evidence" value="ECO:0007669"/>
    <property type="project" value="UniProtKB-ARBA"/>
</dbReference>
<sequence length="190" mass="21480">MKHWEKPLSKTTVYKGRVVRLNVDKVQLENGRTSQREVIHHPGGACVVALDEQERVYLVRQFRYPFGEELWELPAGKLEPGENPLLAAQRELGEECGLSAQRYFDLGPIYPTVGYCDEVIYTWLATGLSPCQLEPDEDEFLTVEATEFEKAVSLVLSGKIRDSKTVAGLLKVYALKQKGQLSKMLRRPGK</sequence>
<dbReference type="Gene3D" id="3.90.79.10">
    <property type="entry name" value="Nucleoside Triphosphate Pyrophosphohydrolase"/>
    <property type="match status" value="1"/>
</dbReference>
<dbReference type="SUPFAM" id="SSF55811">
    <property type="entry name" value="Nudix"/>
    <property type="match status" value="1"/>
</dbReference>
<dbReference type="Pfam" id="PF00293">
    <property type="entry name" value="NUDIX"/>
    <property type="match status" value="1"/>
</dbReference>
<comment type="similarity">
    <text evidence="3">Belongs to the Nudix hydrolase family.</text>
</comment>
<gene>
    <name evidence="5" type="ORF">H9882_02700</name>
</gene>
<dbReference type="PRINTS" id="PR00502">
    <property type="entry name" value="NUDIXFAMILY"/>
</dbReference>
<dbReference type="PROSITE" id="PS51462">
    <property type="entry name" value="NUDIX"/>
    <property type="match status" value="1"/>
</dbReference>
<dbReference type="Proteomes" id="UP000713596">
    <property type="component" value="Unassembled WGS sequence"/>
</dbReference>
<evidence type="ECO:0000313" key="5">
    <source>
        <dbReference type="EMBL" id="MBU3805786.1"/>
    </source>
</evidence>
<dbReference type="EMBL" id="JAHLFP010000018">
    <property type="protein sequence ID" value="MBU3805786.1"/>
    <property type="molecule type" value="Genomic_DNA"/>
</dbReference>
<evidence type="ECO:0000256" key="3">
    <source>
        <dbReference type="RuleBase" id="RU003476"/>
    </source>
</evidence>
<comment type="cofactor">
    <cofactor evidence="1">
        <name>Mg(2+)</name>
        <dbReference type="ChEBI" id="CHEBI:18420"/>
    </cofactor>
</comment>
<accession>A0A948T215</accession>
<keyword evidence="2 3" id="KW-0378">Hydrolase</keyword>
<reference evidence="5" key="1">
    <citation type="journal article" date="2021" name="PeerJ">
        <title>Extensive microbial diversity within the chicken gut microbiome revealed by metagenomics and culture.</title>
        <authorList>
            <person name="Gilroy R."/>
            <person name="Ravi A."/>
            <person name="Getino M."/>
            <person name="Pursley I."/>
            <person name="Horton D.L."/>
            <person name="Alikhan N.F."/>
            <person name="Baker D."/>
            <person name="Gharbi K."/>
            <person name="Hall N."/>
            <person name="Watson M."/>
            <person name="Adriaenssens E.M."/>
            <person name="Foster-Nyarko E."/>
            <person name="Jarju S."/>
            <person name="Secka A."/>
            <person name="Antonio M."/>
            <person name="Oren A."/>
            <person name="Chaudhuri R.R."/>
            <person name="La Ragione R."/>
            <person name="Hildebrand F."/>
            <person name="Pallen M.J."/>
        </authorList>
    </citation>
    <scope>NUCLEOTIDE SEQUENCE</scope>
    <source>
        <strain evidence="5">B5_2728</strain>
    </source>
</reference>
<evidence type="ECO:0000256" key="1">
    <source>
        <dbReference type="ARBA" id="ARBA00001946"/>
    </source>
</evidence>
<dbReference type="GO" id="GO:0006753">
    <property type="term" value="P:nucleoside phosphate metabolic process"/>
    <property type="evidence" value="ECO:0007669"/>
    <property type="project" value="TreeGrafter"/>
</dbReference>
<feature type="domain" description="Nudix hydrolase" evidence="4">
    <location>
        <begin position="39"/>
        <end position="168"/>
    </location>
</feature>
<dbReference type="PANTHER" id="PTHR11839">
    <property type="entry name" value="UDP/ADP-SUGAR PYROPHOSPHATASE"/>
    <property type="match status" value="1"/>
</dbReference>
<dbReference type="AlphaFoldDB" id="A0A948T215"/>
<comment type="caution">
    <text evidence="5">The sequence shown here is derived from an EMBL/GenBank/DDBJ whole genome shotgun (WGS) entry which is preliminary data.</text>
</comment>
<dbReference type="InterPro" id="IPR020084">
    <property type="entry name" value="NUDIX_hydrolase_CS"/>
</dbReference>
<proteinExistence type="inferred from homology"/>
<organism evidence="5 6">
    <name type="scientific">Candidatus Allofournierella pullistercoris</name>
    <dbReference type="NCBI Taxonomy" id="2838597"/>
    <lineage>
        <taxon>Bacteria</taxon>
        <taxon>Bacillati</taxon>
        <taxon>Bacillota</taxon>
        <taxon>Clostridia</taxon>
        <taxon>Eubacteriales</taxon>
        <taxon>Oscillospiraceae</taxon>
        <taxon>Allofournierella</taxon>
    </lineage>
</organism>
<reference evidence="5" key="2">
    <citation type="submission" date="2021-04" db="EMBL/GenBank/DDBJ databases">
        <authorList>
            <person name="Gilroy R."/>
        </authorList>
    </citation>
    <scope>NUCLEOTIDE SEQUENCE</scope>
    <source>
        <strain evidence="5">B5_2728</strain>
    </source>
</reference>
<dbReference type="GO" id="GO:0005829">
    <property type="term" value="C:cytosol"/>
    <property type="evidence" value="ECO:0007669"/>
    <property type="project" value="TreeGrafter"/>
</dbReference>
<dbReference type="InterPro" id="IPR020476">
    <property type="entry name" value="Nudix_hydrolase"/>
</dbReference>
<name>A0A948T215_9FIRM</name>
<dbReference type="GO" id="GO:0019693">
    <property type="term" value="P:ribose phosphate metabolic process"/>
    <property type="evidence" value="ECO:0007669"/>
    <property type="project" value="TreeGrafter"/>
</dbReference>
<dbReference type="InterPro" id="IPR015797">
    <property type="entry name" value="NUDIX_hydrolase-like_dom_sf"/>
</dbReference>
<evidence type="ECO:0000259" key="4">
    <source>
        <dbReference type="PROSITE" id="PS51462"/>
    </source>
</evidence>
<evidence type="ECO:0000256" key="2">
    <source>
        <dbReference type="ARBA" id="ARBA00022801"/>
    </source>
</evidence>
<dbReference type="PROSITE" id="PS00893">
    <property type="entry name" value="NUDIX_BOX"/>
    <property type="match status" value="1"/>
</dbReference>
<dbReference type="InterPro" id="IPR000086">
    <property type="entry name" value="NUDIX_hydrolase_dom"/>
</dbReference>
<evidence type="ECO:0000313" key="6">
    <source>
        <dbReference type="Proteomes" id="UP000713596"/>
    </source>
</evidence>